<feature type="compositionally biased region" description="Polar residues" evidence="1">
    <location>
        <begin position="213"/>
        <end position="223"/>
    </location>
</feature>
<sequence>MYHYDDYGVLDTTDPLEWLDAFSLCPIDVDGSPPRRPLVSGGDGEPATHPELHSSSGSDVSSSSDASCDSLARESCHSCRFLSLQLEEDEEQSAHRTRGARTLMDRWGKLTHGADGVLLASFLSRANNTSPTQTRRNSPGRIAATLQCLNRVNSTGCIIARHSITLHPRPGLTVEIPEENKEEFCVELLTLMQQKSDGNKTARGSGELPLSRGTFTDAGSSANHVDLDREEAGVVAASRGRGSVKLILPPSATRPRSSQASGNMLADGHLSRAPQPIEEGKEEPDNDDKEVKPRVNPLSASEEAPTDMAVPSVAVPRKKQKGVADKGRAAGNVRPRRGTTHSDSASSGSVKGSGKKSSRGGFFSRICCTS</sequence>
<dbReference type="EMBL" id="JABDHM010000004">
    <property type="protein sequence ID" value="KAF5226055.1"/>
    <property type="molecule type" value="Genomic_DNA"/>
</dbReference>
<accession>A0A7J6YHA0</accession>
<feature type="compositionally biased region" description="Low complexity" evidence="1">
    <location>
        <begin position="342"/>
        <end position="352"/>
    </location>
</feature>
<feature type="region of interest" description="Disordered" evidence="1">
    <location>
        <begin position="197"/>
        <end position="226"/>
    </location>
</feature>
<dbReference type="AlphaFoldDB" id="A0A7J6YHA0"/>
<feature type="region of interest" description="Disordered" evidence="1">
    <location>
        <begin position="246"/>
        <end position="370"/>
    </location>
</feature>
<proteinExistence type="predicted"/>
<protein>
    <submittedName>
        <fullName evidence="3">Uncharacterized protein</fullName>
    </submittedName>
</protein>
<dbReference type="EMBL" id="JABDHM010000004">
    <property type="protein sequence ID" value="KAF5226053.1"/>
    <property type="molecule type" value="Genomic_DNA"/>
</dbReference>
<evidence type="ECO:0000313" key="2">
    <source>
        <dbReference type="EMBL" id="KAF5226053.1"/>
    </source>
</evidence>
<reference evidence="3" key="2">
    <citation type="submission" date="2020-04" db="EMBL/GenBank/DDBJ databases">
        <authorList>
            <person name="Diaz Viraque F."/>
        </authorList>
    </citation>
    <scope>NUCLEOTIDE SEQUENCE</scope>
    <source>
        <strain evidence="3">Berenice</strain>
    </source>
</reference>
<evidence type="ECO:0000313" key="3">
    <source>
        <dbReference type="EMBL" id="KAF5226055.1"/>
    </source>
</evidence>
<feature type="region of interest" description="Disordered" evidence="1">
    <location>
        <begin position="33"/>
        <end position="66"/>
    </location>
</feature>
<dbReference type="VEuPathDB" id="TriTrypDB:ECC02_000987"/>
<gene>
    <name evidence="2" type="ORF">ECC02_000987</name>
    <name evidence="3" type="ORF">ECC02_000989</name>
</gene>
<reference evidence="3 4" key="1">
    <citation type="journal article" date="2019" name="Genome Biol. Evol.">
        <title>Nanopore Sequencing Significantly Improves Genome Assembly of the Protozoan Parasite Trypanosoma cruzi.</title>
        <authorList>
            <person name="Diaz-Viraque F."/>
            <person name="Pita S."/>
            <person name="Greif G."/>
            <person name="de Souza R.C.M."/>
            <person name="Iraola G."/>
            <person name="Robello C."/>
        </authorList>
    </citation>
    <scope>NUCLEOTIDE SEQUENCE [LARGE SCALE GENOMIC DNA]</scope>
    <source>
        <strain evidence="3 4">Berenice</strain>
    </source>
</reference>
<dbReference type="VEuPathDB" id="TriTrypDB:ECC02_000989"/>
<dbReference type="VEuPathDB" id="TriTrypDB:BCY84_05197"/>
<evidence type="ECO:0000256" key="1">
    <source>
        <dbReference type="SAM" id="MobiDB-lite"/>
    </source>
</evidence>
<comment type="caution">
    <text evidence="3">The sequence shown here is derived from an EMBL/GenBank/DDBJ whole genome shotgun (WGS) entry which is preliminary data.</text>
</comment>
<evidence type="ECO:0000313" key="4">
    <source>
        <dbReference type="Proteomes" id="UP000583944"/>
    </source>
</evidence>
<name>A0A7J6YHA0_TRYCR</name>
<organism evidence="3 4">
    <name type="scientific">Trypanosoma cruzi</name>
    <dbReference type="NCBI Taxonomy" id="5693"/>
    <lineage>
        <taxon>Eukaryota</taxon>
        <taxon>Discoba</taxon>
        <taxon>Euglenozoa</taxon>
        <taxon>Kinetoplastea</taxon>
        <taxon>Metakinetoplastina</taxon>
        <taxon>Trypanosomatida</taxon>
        <taxon>Trypanosomatidae</taxon>
        <taxon>Trypanosoma</taxon>
        <taxon>Schizotrypanum</taxon>
    </lineage>
</organism>
<dbReference type="Proteomes" id="UP000583944">
    <property type="component" value="Unassembled WGS sequence"/>
</dbReference>
<feature type="compositionally biased region" description="Low complexity" evidence="1">
    <location>
        <begin position="54"/>
        <end position="66"/>
    </location>
</feature>